<dbReference type="RefSeq" id="XP_012898948.1">
    <property type="nucleotide sequence ID" value="XM_013043494.1"/>
</dbReference>
<name>D8MA11_BLAHO</name>
<feature type="compositionally biased region" description="Basic and acidic residues" evidence="1">
    <location>
        <begin position="102"/>
        <end position="122"/>
    </location>
</feature>
<accession>D8MA11</accession>
<dbReference type="AlphaFoldDB" id="D8MA11"/>
<sequence length="187" mass="21403">MGASQSSYEDENIDNVESEEKNEEWSITVSEALSNRIHDYVQEQLNNSETEEEEGEEDEEEEEENEDEENEDETVEGDSTATPGLMSFMNNLDDMLSGGIPERTEEEKTQDNLNDIMKKNEEGESEESELMHEAEESMKSAEKLLVADHLKERPCEVEMNLFSECLTKGEACSELEEKYFECVQSSK</sequence>
<organism evidence="2">
    <name type="scientific">Blastocystis hominis</name>
    <dbReference type="NCBI Taxonomy" id="12968"/>
    <lineage>
        <taxon>Eukaryota</taxon>
        <taxon>Sar</taxon>
        <taxon>Stramenopiles</taxon>
        <taxon>Bigyra</taxon>
        <taxon>Opalozoa</taxon>
        <taxon>Opalinata</taxon>
        <taxon>Blastocystidae</taxon>
        <taxon>Blastocystis</taxon>
    </lineage>
</organism>
<gene>
    <name evidence="2" type="ORF">GSBLH_T00004566001</name>
</gene>
<protein>
    <recommendedName>
        <fullName evidence="4">CHCH domain-containing protein</fullName>
    </recommendedName>
</protein>
<evidence type="ECO:0000313" key="3">
    <source>
        <dbReference type="Proteomes" id="UP000008312"/>
    </source>
</evidence>
<dbReference type="OrthoDB" id="10627320at2759"/>
<evidence type="ECO:0000256" key="1">
    <source>
        <dbReference type="SAM" id="MobiDB-lite"/>
    </source>
</evidence>
<dbReference type="InParanoid" id="D8MA11"/>
<dbReference type="PROSITE" id="PS51808">
    <property type="entry name" value="CHCH"/>
    <property type="match status" value="1"/>
</dbReference>
<feature type="compositionally biased region" description="Acidic residues" evidence="1">
    <location>
        <begin position="49"/>
        <end position="76"/>
    </location>
</feature>
<feature type="compositionally biased region" description="Acidic residues" evidence="1">
    <location>
        <begin position="8"/>
        <end position="22"/>
    </location>
</feature>
<dbReference type="GeneID" id="24921588"/>
<dbReference type="Proteomes" id="UP000008312">
    <property type="component" value="Unassembled WGS sequence"/>
</dbReference>
<feature type="compositionally biased region" description="Basic and acidic residues" evidence="1">
    <location>
        <begin position="129"/>
        <end position="139"/>
    </location>
</feature>
<feature type="region of interest" description="Disordered" evidence="1">
    <location>
        <begin position="1"/>
        <end position="139"/>
    </location>
</feature>
<evidence type="ECO:0008006" key="4">
    <source>
        <dbReference type="Google" id="ProtNLM"/>
    </source>
</evidence>
<keyword evidence="3" id="KW-1185">Reference proteome</keyword>
<proteinExistence type="predicted"/>
<reference evidence="2" key="1">
    <citation type="submission" date="2010-02" db="EMBL/GenBank/DDBJ databases">
        <title>Sequencing and annotation of the Blastocystis hominis genome.</title>
        <authorList>
            <person name="Wincker P."/>
        </authorList>
    </citation>
    <scope>NUCLEOTIDE SEQUENCE</scope>
    <source>
        <strain evidence="2">Singapore isolate B</strain>
    </source>
</reference>
<evidence type="ECO:0000313" key="2">
    <source>
        <dbReference type="EMBL" id="CBK24900.2"/>
    </source>
</evidence>
<dbReference type="EMBL" id="FN668689">
    <property type="protein sequence ID" value="CBK24900.2"/>
    <property type="molecule type" value="Genomic_DNA"/>
</dbReference>